<evidence type="ECO:0000313" key="3">
    <source>
        <dbReference type="Proteomes" id="UP000807542"/>
    </source>
</evidence>
<evidence type="ECO:0000313" key="1">
    <source>
        <dbReference type="EMBL" id="MBK5074140.1"/>
    </source>
</evidence>
<keyword evidence="4" id="KW-1185">Reference proteome</keyword>
<dbReference type="RefSeq" id="WP_228398785.1">
    <property type="nucleotide sequence ID" value="NZ_JADRCP010000004.1"/>
</dbReference>
<sequence length="184" mass="20343">MIKTTLISAGAAMSDELEIVSEQGKSTIGSIKFQPFDYISDDLLAKYDELAVKDNRLVAVGTLHLVQSSGSATTLDGLRANGLNIDGSLKHGTPMYCGESYAAGEYIWDSSLNHYPEKRKGLQLIGAGYSFAQTKFIIQPAKQKDSRDFSARCVVRLSHDDIEKMKALKLRFVIKYSLWLNEDA</sequence>
<organism evidence="2 3">
    <name type="scientific">Limnobaculum xujianqingii</name>
    <dbReference type="NCBI Taxonomy" id="2738837"/>
    <lineage>
        <taxon>Bacteria</taxon>
        <taxon>Pseudomonadati</taxon>
        <taxon>Pseudomonadota</taxon>
        <taxon>Gammaproteobacteria</taxon>
        <taxon>Enterobacterales</taxon>
        <taxon>Budviciaceae</taxon>
        <taxon>Limnobaculum</taxon>
    </lineage>
</organism>
<reference evidence="2 4" key="1">
    <citation type="submission" date="2020-11" db="EMBL/GenBank/DDBJ databases">
        <title>Insectihabitans protaetiae gen. nov. sp. nov. and Insectihabitans allomyrinae sp. nov., isolated from larvae of Protaetia brevitarsis seulensis and Allomyrina dichotoma, respectively.</title>
        <authorList>
            <person name="Lee S.D."/>
            <person name="Byeon Y.-S."/>
            <person name="Kim S.-M."/>
            <person name="Yang H.L."/>
            <person name="Kim I.S."/>
        </authorList>
    </citation>
    <scope>NUCLEOTIDE SEQUENCE</scope>
    <source>
        <strain evidence="2">CWB-B4</strain>
        <strain evidence="1 4">CWB-B43</strain>
    </source>
</reference>
<dbReference type="EMBL" id="JADRCQ010000004">
    <property type="protein sequence ID" value="MBK5074140.1"/>
    <property type="molecule type" value="Genomic_DNA"/>
</dbReference>
<dbReference type="AlphaFoldDB" id="A0A9D7AJR1"/>
<evidence type="ECO:0000313" key="2">
    <source>
        <dbReference type="EMBL" id="MBK5177449.1"/>
    </source>
</evidence>
<name>A0A9D7AJR1_9GAMM</name>
<comment type="caution">
    <text evidence="2">The sequence shown here is derived from an EMBL/GenBank/DDBJ whole genome shotgun (WGS) entry which is preliminary data.</text>
</comment>
<proteinExistence type="predicted"/>
<gene>
    <name evidence="2" type="ORF">I2492_14095</name>
    <name evidence="1" type="ORF">I2493_14095</name>
</gene>
<dbReference type="Proteomes" id="UP001296969">
    <property type="component" value="Unassembled WGS sequence"/>
</dbReference>
<evidence type="ECO:0000313" key="4">
    <source>
        <dbReference type="Proteomes" id="UP001296969"/>
    </source>
</evidence>
<dbReference type="Proteomes" id="UP000807542">
    <property type="component" value="Unassembled WGS sequence"/>
</dbReference>
<dbReference type="EMBL" id="JADRCP010000004">
    <property type="protein sequence ID" value="MBK5177449.1"/>
    <property type="molecule type" value="Genomic_DNA"/>
</dbReference>
<accession>A0A9D7AJR1</accession>
<protein>
    <submittedName>
        <fullName evidence="2">Uncharacterized protein</fullName>
    </submittedName>
</protein>